<keyword evidence="1" id="KW-1003">Cell membrane</keyword>
<dbReference type="RefSeq" id="WP_187708830.1">
    <property type="nucleotide sequence ID" value="NZ_CP060782.1"/>
</dbReference>
<evidence type="ECO:0000313" key="6">
    <source>
        <dbReference type="EMBL" id="QNP45877.1"/>
    </source>
</evidence>
<evidence type="ECO:0000256" key="5">
    <source>
        <dbReference type="SAM" id="Phobius"/>
    </source>
</evidence>
<dbReference type="InterPro" id="IPR019691">
    <property type="entry name" value="DUF2585"/>
</dbReference>
<dbReference type="Proteomes" id="UP000516105">
    <property type="component" value="Chromosome"/>
</dbReference>
<dbReference type="EMBL" id="CP060782">
    <property type="protein sequence ID" value="QNP45877.1"/>
    <property type="molecule type" value="Genomic_DNA"/>
</dbReference>
<gene>
    <name evidence="6" type="ORF">H9L14_00730</name>
</gene>
<evidence type="ECO:0000256" key="2">
    <source>
        <dbReference type="ARBA" id="ARBA00022692"/>
    </source>
</evidence>
<keyword evidence="7" id="KW-1185">Reference proteome</keyword>
<keyword evidence="3 5" id="KW-1133">Transmembrane helix</keyword>
<proteinExistence type="predicted"/>
<feature type="transmembrane region" description="Helical" evidence="5">
    <location>
        <begin position="57"/>
        <end position="75"/>
    </location>
</feature>
<evidence type="ECO:0000313" key="7">
    <source>
        <dbReference type="Proteomes" id="UP000516105"/>
    </source>
</evidence>
<protein>
    <submittedName>
        <fullName evidence="6">DUF2585 domain-containing protein</fullName>
    </submittedName>
</protein>
<organism evidence="6 7">
    <name type="scientific">Sphingomonas sediminicola</name>
    <dbReference type="NCBI Taxonomy" id="386874"/>
    <lineage>
        <taxon>Bacteria</taxon>
        <taxon>Pseudomonadati</taxon>
        <taxon>Pseudomonadota</taxon>
        <taxon>Alphaproteobacteria</taxon>
        <taxon>Sphingomonadales</taxon>
        <taxon>Sphingomonadaceae</taxon>
        <taxon>Sphingomonas</taxon>
    </lineage>
</organism>
<feature type="transmembrane region" description="Helical" evidence="5">
    <location>
        <begin position="141"/>
        <end position="161"/>
    </location>
</feature>
<keyword evidence="4 5" id="KW-0472">Membrane</keyword>
<accession>A0ABX6T7Q3</accession>
<evidence type="ECO:0000256" key="1">
    <source>
        <dbReference type="ARBA" id="ARBA00022475"/>
    </source>
</evidence>
<name>A0ABX6T7Q3_9SPHN</name>
<dbReference type="NCBIfam" id="NF002099">
    <property type="entry name" value="PRK00944.1"/>
    <property type="match status" value="1"/>
</dbReference>
<evidence type="ECO:0000256" key="4">
    <source>
        <dbReference type="ARBA" id="ARBA00023136"/>
    </source>
</evidence>
<reference evidence="6 7" key="1">
    <citation type="submission" date="2020-08" db="EMBL/GenBank/DDBJ databases">
        <title>Genome sequence of Sphingomonas sediminicola KACC 15039T.</title>
        <authorList>
            <person name="Hyun D.-W."/>
            <person name="Bae J.-W."/>
        </authorList>
    </citation>
    <scope>NUCLEOTIDE SEQUENCE [LARGE SCALE GENOMIC DNA]</scope>
    <source>
        <strain evidence="6 7">KACC 15039</strain>
    </source>
</reference>
<dbReference type="Pfam" id="PF10755">
    <property type="entry name" value="DUF2585"/>
    <property type="match status" value="1"/>
</dbReference>
<keyword evidence="2 5" id="KW-0812">Transmembrane</keyword>
<evidence type="ECO:0000256" key="3">
    <source>
        <dbReference type="ARBA" id="ARBA00022989"/>
    </source>
</evidence>
<sequence length="197" mass="21791">MTRSKRAAVAAIVLLAATAMLLYLMGRPPICTCGAIDLWVGEPNSSRTSQMLSDWYSPSHIVHGFLFFAGLWLVGRRWPLERRFLIALAIEAAWEIVENTPLIINRYREETAALGYTGDSVLNSISDIAMMIGGFLVARRLPVWASVAIVLVLELVPLFVIRDNLTLNVWMLLAPNEALKAWQSGGSASALIAHFMH</sequence>